<evidence type="ECO:0000313" key="2">
    <source>
        <dbReference type="Proteomes" id="UP000554520"/>
    </source>
</evidence>
<dbReference type="RefSeq" id="WP_312879891.1">
    <property type="nucleotide sequence ID" value="NZ_JACHXN010000010.1"/>
</dbReference>
<protein>
    <recommendedName>
        <fullName evidence="3">Plasmid mobilization relaxosome protein MobC</fullName>
    </recommendedName>
</protein>
<name>A0A839U9A7_9HYPH</name>
<dbReference type="EMBL" id="JACHXN010000010">
    <property type="protein sequence ID" value="MBB3147107.1"/>
    <property type="molecule type" value="Genomic_DNA"/>
</dbReference>
<proteinExistence type="predicted"/>
<evidence type="ECO:0008006" key="3">
    <source>
        <dbReference type="Google" id="ProtNLM"/>
    </source>
</evidence>
<dbReference type="InterPro" id="IPR053842">
    <property type="entry name" value="NikA-like"/>
</dbReference>
<keyword evidence="2" id="KW-1185">Reference proteome</keyword>
<dbReference type="Proteomes" id="UP000554520">
    <property type="component" value="Unassembled WGS sequence"/>
</dbReference>
<reference evidence="1 2" key="1">
    <citation type="submission" date="2020-08" db="EMBL/GenBank/DDBJ databases">
        <title>Genomic Encyclopedia of Type Strains, Phase III (KMG-III): the genomes of soil and plant-associated and newly described type strains.</title>
        <authorList>
            <person name="Whitman W."/>
        </authorList>
    </citation>
    <scope>NUCLEOTIDE SEQUENCE [LARGE SCALE GENOMIC DNA]</scope>
    <source>
        <strain evidence="1 2">CECT 7015</strain>
    </source>
</reference>
<accession>A0A839U9A7</accession>
<dbReference type="Pfam" id="PF21983">
    <property type="entry name" value="NikA-like"/>
    <property type="match status" value="1"/>
</dbReference>
<sequence length="159" mass="17557">MIQICWTIDGQAVDIACGGIEEGQVNGSASDKYSIVPRADRKTKVVHARFSAMEMVKIENAAQAAELTVSAFMRSLTLEGAGVRPFFTKEDRVILSALLADLRAVGINLNQLARALNQKKPRTDEERAVIDDVQRFMAALLYEIAFFADRGARLRKRGT</sequence>
<organism evidence="1 2">
    <name type="scientific">Phyllobacterium trifolii</name>
    <dbReference type="NCBI Taxonomy" id="300193"/>
    <lineage>
        <taxon>Bacteria</taxon>
        <taxon>Pseudomonadati</taxon>
        <taxon>Pseudomonadota</taxon>
        <taxon>Alphaproteobacteria</taxon>
        <taxon>Hyphomicrobiales</taxon>
        <taxon>Phyllobacteriaceae</taxon>
        <taxon>Phyllobacterium</taxon>
    </lineage>
</organism>
<gene>
    <name evidence="1" type="ORF">FHS21_003523</name>
</gene>
<comment type="caution">
    <text evidence="1">The sequence shown here is derived from an EMBL/GenBank/DDBJ whole genome shotgun (WGS) entry which is preliminary data.</text>
</comment>
<evidence type="ECO:0000313" key="1">
    <source>
        <dbReference type="EMBL" id="MBB3147107.1"/>
    </source>
</evidence>
<dbReference type="AlphaFoldDB" id="A0A839U9A7"/>